<protein>
    <submittedName>
        <fullName evidence="1">26729_t:CDS:1</fullName>
    </submittedName>
</protein>
<comment type="caution">
    <text evidence="1">The sequence shown here is derived from an EMBL/GenBank/DDBJ whole genome shotgun (WGS) entry which is preliminary data.</text>
</comment>
<reference evidence="1" key="1">
    <citation type="submission" date="2021-06" db="EMBL/GenBank/DDBJ databases">
        <authorList>
            <person name="Kallberg Y."/>
            <person name="Tangrot J."/>
            <person name="Rosling A."/>
        </authorList>
    </citation>
    <scope>NUCLEOTIDE SEQUENCE</scope>
    <source>
        <strain evidence="1">MA461A</strain>
    </source>
</reference>
<keyword evidence="2" id="KW-1185">Reference proteome</keyword>
<dbReference type="Proteomes" id="UP000789920">
    <property type="component" value="Unassembled WGS sequence"/>
</dbReference>
<evidence type="ECO:0000313" key="2">
    <source>
        <dbReference type="Proteomes" id="UP000789920"/>
    </source>
</evidence>
<feature type="non-terminal residue" evidence="1">
    <location>
        <position position="85"/>
    </location>
</feature>
<feature type="non-terminal residue" evidence="1">
    <location>
        <position position="1"/>
    </location>
</feature>
<dbReference type="EMBL" id="CAJVQC010146515">
    <property type="protein sequence ID" value="CAG8845383.1"/>
    <property type="molecule type" value="Genomic_DNA"/>
</dbReference>
<sequence>ATNYPNALLPRKVSKDMIMAPVPRTNTRGRGEYPQASEQTIVKELGKLAPEEAPATVYQQHSSLLTRKRMYRGRRLPSAPRLRGG</sequence>
<gene>
    <name evidence="1" type="ORF">RPERSI_LOCUS33645</name>
</gene>
<proteinExistence type="predicted"/>
<organism evidence="1 2">
    <name type="scientific">Racocetra persica</name>
    <dbReference type="NCBI Taxonomy" id="160502"/>
    <lineage>
        <taxon>Eukaryota</taxon>
        <taxon>Fungi</taxon>
        <taxon>Fungi incertae sedis</taxon>
        <taxon>Mucoromycota</taxon>
        <taxon>Glomeromycotina</taxon>
        <taxon>Glomeromycetes</taxon>
        <taxon>Diversisporales</taxon>
        <taxon>Gigasporaceae</taxon>
        <taxon>Racocetra</taxon>
    </lineage>
</organism>
<name>A0ACA9SQV5_9GLOM</name>
<evidence type="ECO:0000313" key="1">
    <source>
        <dbReference type="EMBL" id="CAG8845383.1"/>
    </source>
</evidence>
<accession>A0ACA9SQV5</accession>